<dbReference type="InterPro" id="IPR011042">
    <property type="entry name" value="6-blade_b-propeller_TolB-like"/>
</dbReference>
<dbReference type="PRINTS" id="PR01790">
    <property type="entry name" value="SMP30FAMILY"/>
</dbReference>
<dbReference type="RefSeq" id="WP_066345937.1">
    <property type="nucleotide sequence ID" value="NZ_CBCSFJ010000003.1"/>
</dbReference>
<keyword evidence="1" id="KW-0378">Hydrolase</keyword>
<evidence type="ECO:0000256" key="3">
    <source>
        <dbReference type="PIRSR" id="PIRSR605511-2"/>
    </source>
</evidence>
<dbReference type="Proteomes" id="UP000091897">
    <property type="component" value="Chromosome"/>
</dbReference>
<feature type="binding site" evidence="3">
    <location>
        <position position="128"/>
    </location>
    <ligand>
        <name>substrate</name>
    </ligand>
</feature>
<accession>A0A193FEJ3</accession>
<evidence type="ECO:0000256" key="1">
    <source>
        <dbReference type="ARBA" id="ARBA00022801"/>
    </source>
</evidence>
<feature type="domain" description="SMP-30/Gluconolactonase/LRE-like region" evidence="4">
    <location>
        <begin position="39"/>
        <end position="296"/>
    </location>
</feature>
<name>A0A193FEJ3_9BORD</name>
<protein>
    <submittedName>
        <fullName evidence="6">Gluconolactonase</fullName>
    </submittedName>
</protein>
<dbReference type="EMBL" id="CP016171">
    <property type="protein sequence ID" value="ANN71099.1"/>
    <property type="molecule type" value="Genomic_DNA"/>
</dbReference>
<evidence type="ECO:0000313" key="8">
    <source>
        <dbReference type="Proteomes" id="UP000092213"/>
    </source>
</evidence>
<proteinExistence type="predicted"/>
<dbReference type="Proteomes" id="UP000092213">
    <property type="component" value="Chromosome"/>
</dbReference>
<dbReference type="GO" id="GO:0046872">
    <property type="term" value="F:metal ion binding"/>
    <property type="evidence" value="ECO:0007669"/>
    <property type="project" value="UniProtKB-KW"/>
</dbReference>
<dbReference type="PANTHER" id="PTHR47572:SF4">
    <property type="entry name" value="LACTONASE DRP35"/>
    <property type="match status" value="1"/>
</dbReference>
<keyword evidence="3" id="KW-0862">Zinc</keyword>
<dbReference type="OrthoDB" id="241638at2"/>
<organism evidence="6 8">
    <name type="scientific">Bordetella bronchialis</name>
    <dbReference type="NCBI Taxonomy" id="463025"/>
    <lineage>
        <taxon>Bacteria</taxon>
        <taxon>Pseudomonadati</taxon>
        <taxon>Pseudomonadota</taxon>
        <taxon>Betaproteobacteria</taxon>
        <taxon>Burkholderiales</taxon>
        <taxon>Alcaligenaceae</taxon>
        <taxon>Bordetella</taxon>
    </lineage>
</organism>
<dbReference type="InterPro" id="IPR051262">
    <property type="entry name" value="SMP-30/CGR1_Lactonase"/>
</dbReference>
<dbReference type="GO" id="GO:0016787">
    <property type="term" value="F:hydrolase activity"/>
    <property type="evidence" value="ECO:0007669"/>
    <property type="project" value="UniProtKB-KW"/>
</dbReference>
<dbReference type="EMBL" id="CP016170">
    <property type="protein sequence ID" value="ANN66015.1"/>
    <property type="molecule type" value="Genomic_DNA"/>
</dbReference>
<feature type="binding site" evidence="3">
    <location>
        <position position="185"/>
    </location>
    <ligand>
        <name>a divalent metal cation</name>
        <dbReference type="ChEBI" id="CHEBI:60240"/>
    </ligand>
</feature>
<evidence type="ECO:0000313" key="6">
    <source>
        <dbReference type="EMBL" id="ANN71099.1"/>
    </source>
</evidence>
<evidence type="ECO:0000256" key="2">
    <source>
        <dbReference type="PIRSR" id="PIRSR605511-1"/>
    </source>
</evidence>
<dbReference type="SUPFAM" id="SSF63829">
    <property type="entry name" value="Calcium-dependent phosphotriesterase"/>
    <property type="match status" value="1"/>
</dbReference>
<dbReference type="InterPro" id="IPR013658">
    <property type="entry name" value="SGL"/>
</dbReference>
<dbReference type="InterPro" id="IPR005511">
    <property type="entry name" value="SMP-30"/>
</dbReference>
<sequence length="312" mass="34267">MWEPTQRYPDPAVRSLAPAFDALHLPLAAVERIATGSRWAEGPVWFGDGRYLLWSDIPNDRIMRWDEATGQVGVFRGPANNANGNTRDRQGRLITCEHGGRRVTRTEYDGCITVLADTYEGKRLNSPNDVVVKSDGSIWFTDPPFGIVGYYQGEKAEQELPANVYRLDGQTGRLEVVADDVNGPNGLAFSPDESRLYVIESRARPRTIRVFDVTAQGTRLANSRVLVDAGPGTPDGFRVDVHGNLWCGWGMGTPELDGVRVFSPQGEPIGHIGLPERCANLCFGGKHRNRLFMASCTSIYSLFVNTQGVAGG</sequence>
<dbReference type="AlphaFoldDB" id="A0A193FEJ3"/>
<feature type="binding site" evidence="3">
    <location>
        <position position="41"/>
    </location>
    <ligand>
        <name>a divalent metal cation</name>
        <dbReference type="ChEBI" id="CHEBI:60240"/>
    </ligand>
</feature>
<reference evidence="7 8" key="1">
    <citation type="submission" date="2016-06" db="EMBL/GenBank/DDBJ databases">
        <title>Complete genome sequences of Bordetella bronchialis and Bordetella flabilis.</title>
        <authorList>
            <person name="LiPuma J.J."/>
            <person name="Spilker T."/>
        </authorList>
    </citation>
    <scope>NUCLEOTIDE SEQUENCE [LARGE SCALE GENOMIC DNA]</scope>
    <source>
        <strain evidence="6 8">AU17976</strain>
        <strain evidence="5 7">AU3182</strain>
    </source>
</reference>
<keyword evidence="3" id="KW-0479">Metal-binding</keyword>
<dbReference type="KEGG" id="bbro:BAU06_06645"/>
<keyword evidence="7" id="KW-1185">Reference proteome</keyword>
<feature type="active site" description="Proton donor/acceptor" evidence="2">
    <location>
        <position position="235"/>
    </location>
</feature>
<evidence type="ECO:0000259" key="4">
    <source>
        <dbReference type="Pfam" id="PF08450"/>
    </source>
</evidence>
<dbReference type="Pfam" id="PF08450">
    <property type="entry name" value="SGL"/>
    <property type="match status" value="1"/>
</dbReference>
<comment type="cofactor">
    <cofactor evidence="3">
        <name>Zn(2+)</name>
        <dbReference type="ChEBI" id="CHEBI:29105"/>
    </cofactor>
    <text evidence="3">Binds 1 divalent metal cation per subunit.</text>
</comment>
<dbReference type="Gene3D" id="2.120.10.30">
    <property type="entry name" value="TolB, C-terminal domain"/>
    <property type="match status" value="1"/>
</dbReference>
<feature type="binding site" evidence="3">
    <location>
        <position position="235"/>
    </location>
    <ligand>
        <name>a divalent metal cation</name>
        <dbReference type="ChEBI" id="CHEBI:60240"/>
    </ligand>
</feature>
<gene>
    <name evidence="5" type="ORF">BAU06_06645</name>
    <name evidence="6" type="ORF">BAU08_06900</name>
</gene>
<evidence type="ECO:0000313" key="7">
    <source>
        <dbReference type="Proteomes" id="UP000091897"/>
    </source>
</evidence>
<dbReference type="STRING" id="463025.BAU08_06900"/>
<dbReference type="PANTHER" id="PTHR47572">
    <property type="entry name" value="LIPOPROTEIN-RELATED"/>
    <property type="match status" value="1"/>
</dbReference>
<evidence type="ECO:0000313" key="5">
    <source>
        <dbReference type="EMBL" id="ANN66015.1"/>
    </source>
</evidence>